<dbReference type="EMBL" id="AP021853">
    <property type="protein sequence ID" value="BBO00308.1"/>
    <property type="molecule type" value="Genomic_DNA"/>
</dbReference>
<dbReference type="Proteomes" id="UP000326951">
    <property type="component" value="Chromosome"/>
</dbReference>
<name>A0A5K7X0U2_9BACL</name>
<reference evidence="1 2" key="1">
    <citation type="submission" date="2019-09" db="EMBL/GenBank/DDBJ databases">
        <title>Complete genome sequence of Sporolactobacillus terrae 70-3.</title>
        <authorList>
            <person name="Tanaka N."/>
            <person name="Shiwa Y."/>
            <person name="Fujita N."/>
            <person name="Tanasupawat S."/>
        </authorList>
    </citation>
    <scope>NUCLEOTIDE SEQUENCE [LARGE SCALE GENOMIC DNA]</scope>
    <source>
        <strain evidence="1 2">70-3</strain>
    </source>
</reference>
<proteinExistence type="predicted"/>
<protein>
    <submittedName>
        <fullName evidence="1">Uncharacterized protein</fullName>
    </submittedName>
</protein>
<dbReference type="AlphaFoldDB" id="A0A5K7X0U2"/>
<evidence type="ECO:0000313" key="2">
    <source>
        <dbReference type="Proteomes" id="UP000326951"/>
    </source>
</evidence>
<gene>
    <name evidence="1" type="ORF">St703_30120</name>
</gene>
<dbReference type="RefSeq" id="WP_152080803.1">
    <property type="nucleotide sequence ID" value="NZ_AP021853.1"/>
</dbReference>
<organism evidence="1 2">
    <name type="scientific">Sporolactobacillus terrae</name>
    <dbReference type="NCBI Taxonomy" id="269673"/>
    <lineage>
        <taxon>Bacteria</taxon>
        <taxon>Bacillati</taxon>
        <taxon>Bacillota</taxon>
        <taxon>Bacilli</taxon>
        <taxon>Bacillales</taxon>
        <taxon>Sporolactobacillaceae</taxon>
        <taxon>Sporolactobacillus</taxon>
    </lineage>
</organism>
<accession>A0A5K7X0U2</accession>
<sequence length="135" mass="15448">MINDLSRDPLDYGAVILDANRALLYQLHLDPRMDYYVYHICSVGNERTEYSNLSLHNHLNLFKNFLLKTFPPDHKVKLIRSINKNGKQAIVTNCPISDLEKLSDFITVDSSLFIPGTPVEIINNKFLNVLEKSEG</sequence>
<evidence type="ECO:0000313" key="1">
    <source>
        <dbReference type="EMBL" id="BBO00308.1"/>
    </source>
</evidence>